<accession>A0A0E0HLX3</accession>
<evidence type="ECO:0000313" key="3">
    <source>
        <dbReference type="Proteomes" id="UP000006591"/>
    </source>
</evidence>
<dbReference type="EnsemblPlants" id="ONIVA06G06470.1">
    <property type="protein sequence ID" value="ONIVA06G06470.1"/>
    <property type="gene ID" value="ONIVA06G06470"/>
</dbReference>
<protein>
    <submittedName>
        <fullName evidence="2">Uncharacterized protein</fullName>
    </submittedName>
</protein>
<organism evidence="2">
    <name type="scientific">Oryza nivara</name>
    <name type="common">Indian wild rice</name>
    <name type="synonym">Oryza sativa f. spontanea</name>
    <dbReference type="NCBI Taxonomy" id="4536"/>
    <lineage>
        <taxon>Eukaryota</taxon>
        <taxon>Viridiplantae</taxon>
        <taxon>Streptophyta</taxon>
        <taxon>Embryophyta</taxon>
        <taxon>Tracheophyta</taxon>
        <taxon>Spermatophyta</taxon>
        <taxon>Magnoliopsida</taxon>
        <taxon>Liliopsida</taxon>
        <taxon>Poales</taxon>
        <taxon>Poaceae</taxon>
        <taxon>BOP clade</taxon>
        <taxon>Oryzoideae</taxon>
        <taxon>Oryzeae</taxon>
        <taxon>Oryzinae</taxon>
        <taxon>Oryza</taxon>
    </lineage>
</organism>
<keyword evidence="3" id="KW-1185">Reference proteome</keyword>
<feature type="region of interest" description="Disordered" evidence="1">
    <location>
        <begin position="1"/>
        <end position="82"/>
    </location>
</feature>
<dbReference type="HOGENOM" id="CLU_2337213_0_0_1"/>
<evidence type="ECO:0000313" key="2">
    <source>
        <dbReference type="EnsemblPlants" id="ONIVA06G06470.1"/>
    </source>
</evidence>
<feature type="compositionally biased region" description="Acidic residues" evidence="1">
    <location>
        <begin position="55"/>
        <end position="71"/>
    </location>
</feature>
<reference evidence="2" key="2">
    <citation type="submission" date="2018-04" db="EMBL/GenBank/DDBJ databases">
        <title>OnivRS2 (Oryza nivara Reference Sequence Version 2).</title>
        <authorList>
            <person name="Zhang J."/>
            <person name="Kudrna D."/>
            <person name="Lee S."/>
            <person name="Talag J."/>
            <person name="Rajasekar S."/>
            <person name="Welchert J."/>
            <person name="Hsing Y.-I."/>
            <person name="Wing R.A."/>
        </authorList>
    </citation>
    <scope>NUCLEOTIDE SEQUENCE [LARGE SCALE GENOMIC DNA]</scope>
    <source>
        <strain evidence="2">SL10</strain>
    </source>
</reference>
<evidence type="ECO:0000256" key="1">
    <source>
        <dbReference type="SAM" id="MobiDB-lite"/>
    </source>
</evidence>
<dbReference type="AlphaFoldDB" id="A0A0E0HLX3"/>
<dbReference type="Proteomes" id="UP000006591">
    <property type="component" value="Chromosome 6"/>
</dbReference>
<reference evidence="2" key="1">
    <citation type="submission" date="2015-04" db="UniProtKB">
        <authorList>
            <consortium name="EnsemblPlants"/>
        </authorList>
    </citation>
    <scope>IDENTIFICATION</scope>
    <source>
        <strain evidence="2">SL10</strain>
    </source>
</reference>
<proteinExistence type="predicted"/>
<dbReference type="Gramene" id="ONIVA06G06470.1">
    <property type="protein sequence ID" value="ONIVA06G06470.1"/>
    <property type="gene ID" value="ONIVA06G06470"/>
</dbReference>
<sequence length="98" mass="10008">MTNVEGSKVDEDGDEVGEEGHAGSLCSIVADVKEPEADEVDNDGIEAGRAQGDGVAEDSNEVSGESDDENNGGDNKGVLTTEAGECVRDAKVLDIGGR</sequence>
<name>A0A0E0HLX3_ORYNI</name>